<name>A0A1G7QJI9_9PSEU</name>
<reference evidence="2" key="1">
    <citation type="submission" date="2016-10" db="EMBL/GenBank/DDBJ databases">
        <authorList>
            <person name="Varghese N."/>
            <person name="Submissions S."/>
        </authorList>
    </citation>
    <scope>NUCLEOTIDE SEQUENCE [LARGE SCALE GENOMIC DNA]</scope>
    <source>
        <strain evidence="2">CGMCC 4.3506</strain>
    </source>
</reference>
<gene>
    <name evidence="1" type="ORF">SAMN05216553_104482</name>
</gene>
<sequence length="63" mass="6661">MTEARDEAAFALLESLPDETLDRLMDLVVAGKPVQAVKLARETAGPGHSLQAAIEAVGLMVSR</sequence>
<evidence type="ECO:0000313" key="2">
    <source>
        <dbReference type="Proteomes" id="UP000199623"/>
    </source>
</evidence>
<protein>
    <submittedName>
        <fullName evidence="1">Uncharacterized protein</fullName>
    </submittedName>
</protein>
<keyword evidence="2" id="KW-1185">Reference proteome</keyword>
<accession>A0A1G7QJI9</accession>
<proteinExistence type="predicted"/>
<dbReference type="Proteomes" id="UP000199623">
    <property type="component" value="Unassembled WGS sequence"/>
</dbReference>
<dbReference type="STRING" id="200378.SAMN05216553_104482"/>
<dbReference type="RefSeq" id="WP_090048486.1">
    <property type="nucleotide sequence ID" value="NZ_FNCC01000004.1"/>
</dbReference>
<evidence type="ECO:0000313" key="1">
    <source>
        <dbReference type="EMBL" id="SDF98717.1"/>
    </source>
</evidence>
<dbReference type="EMBL" id="FNCC01000004">
    <property type="protein sequence ID" value="SDF98717.1"/>
    <property type="molecule type" value="Genomic_DNA"/>
</dbReference>
<organism evidence="1 2">
    <name type="scientific">Lentzea fradiae</name>
    <dbReference type="NCBI Taxonomy" id="200378"/>
    <lineage>
        <taxon>Bacteria</taxon>
        <taxon>Bacillati</taxon>
        <taxon>Actinomycetota</taxon>
        <taxon>Actinomycetes</taxon>
        <taxon>Pseudonocardiales</taxon>
        <taxon>Pseudonocardiaceae</taxon>
        <taxon>Lentzea</taxon>
    </lineage>
</organism>
<dbReference type="OrthoDB" id="9927959at2"/>
<dbReference type="AlphaFoldDB" id="A0A1G7QJI9"/>